<name>A0ABX2MDE8_9MICO</name>
<sequence length="193" mass="19506">MQNVTGVRAVSAAAVAAALVFGLRGLVGAVVLLQWDPPEAALLVGTVVGGIGAAVVFVAAMQARDRRALAIGVSTLAFALAWGIPGPIGSVLYVIAQGALIAFGVLTLRSARGVQRAFGWIVAVAAALWFVVDLLAQTGAYLALSQEALGLVLSIPGLLQAVAYFAAAVLVAVPLLEPVGRGLGALWSSAEVR</sequence>
<keyword evidence="3" id="KW-1185">Reference proteome</keyword>
<evidence type="ECO:0000313" key="2">
    <source>
        <dbReference type="EMBL" id="NUU13324.1"/>
    </source>
</evidence>
<protein>
    <submittedName>
        <fullName evidence="2">Uncharacterized protein</fullName>
    </submittedName>
</protein>
<keyword evidence="1" id="KW-1133">Transmembrane helix</keyword>
<feature type="transmembrane region" description="Helical" evidence="1">
    <location>
        <begin position="41"/>
        <end position="61"/>
    </location>
</feature>
<feature type="transmembrane region" description="Helical" evidence="1">
    <location>
        <begin position="68"/>
        <end position="84"/>
    </location>
</feature>
<reference evidence="2 3" key="1">
    <citation type="submission" date="2020-05" db="EMBL/GenBank/DDBJ databases">
        <title>Genome Sequencing of Type Strains.</title>
        <authorList>
            <person name="Lemaire J.F."/>
            <person name="Inderbitzin P."/>
            <person name="Gregorio O.A."/>
            <person name="Collins S.B."/>
            <person name="Wespe N."/>
            <person name="Knight-Connoni V."/>
        </authorList>
    </citation>
    <scope>NUCLEOTIDE SEQUENCE [LARGE SCALE GENOMIC DNA]</scope>
    <source>
        <strain evidence="2 3">ATCC 19096</strain>
    </source>
</reference>
<evidence type="ECO:0000256" key="1">
    <source>
        <dbReference type="SAM" id="Phobius"/>
    </source>
</evidence>
<organism evidence="2 3">
    <name type="scientific">Curtobacterium pusillum</name>
    <dbReference type="NCBI Taxonomy" id="69373"/>
    <lineage>
        <taxon>Bacteria</taxon>
        <taxon>Bacillati</taxon>
        <taxon>Actinomycetota</taxon>
        <taxon>Actinomycetes</taxon>
        <taxon>Micrococcales</taxon>
        <taxon>Microbacteriaceae</taxon>
        <taxon>Curtobacterium</taxon>
    </lineage>
</organism>
<gene>
    <name evidence="2" type="ORF">HP507_05690</name>
</gene>
<accession>A0ABX2MDE8</accession>
<keyword evidence="1" id="KW-0472">Membrane</keyword>
<feature type="transmembrane region" description="Helical" evidence="1">
    <location>
        <begin position="150"/>
        <end position="176"/>
    </location>
</feature>
<keyword evidence="1" id="KW-0812">Transmembrane</keyword>
<feature type="transmembrane region" description="Helical" evidence="1">
    <location>
        <begin position="12"/>
        <end position="35"/>
    </location>
</feature>
<dbReference type="RefSeq" id="WP_175350871.1">
    <property type="nucleotide sequence ID" value="NZ_BAAAWQ010000001.1"/>
</dbReference>
<dbReference type="Proteomes" id="UP000573001">
    <property type="component" value="Unassembled WGS sequence"/>
</dbReference>
<dbReference type="EMBL" id="JABMCE010000062">
    <property type="protein sequence ID" value="NUU13324.1"/>
    <property type="molecule type" value="Genomic_DNA"/>
</dbReference>
<feature type="transmembrane region" description="Helical" evidence="1">
    <location>
        <begin position="120"/>
        <end position="144"/>
    </location>
</feature>
<proteinExistence type="predicted"/>
<comment type="caution">
    <text evidence="2">The sequence shown here is derived from an EMBL/GenBank/DDBJ whole genome shotgun (WGS) entry which is preliminary data.</text>
</comment>
<evidence type="ECO:0000313" key="3">
    <source>
        <dbReference type="Proteomes" id="UP000573001"/>
    </source>
</evidence>
<feature type="transmembrane region" description="Helical" evidence="1">
    <location>
        <begin position="90"/>
        <end position="108"/>
    </location>
</feature>